<keyword evidence="1" id="KW-0812">Transmembrane</keyword>
<reference evidence="2 3" key="1">
    <citation type="submission" date="2016-12" db="EMBL/GenBank/DDBJ databases">
        <authorList>
            <person name="Song W.-J."/>
            <person name="Kurnit D.M."/>
        </authorList>
    </citation>
    <scope>NUCLEOTIDE SEQUENCE [LARGE SCALE GENOMIC DNA]</scope>
    <source>
        <strain evidence="2 3">CECT 9026</strain>
    </source>
</reference>
<name>A0A1N6M9T9_9VIBR</name>
<dbReference type="AlphaFoldDB" id="A0A1N6M9T9"/>
<evidence type="ECO:0000313" key="2">
    <source>
        <dbReference type="EMBL" id="SIO96163.1"/>
    </source>
</evidence>
<dbReference type="Proteomes" id="UP000184774">
    <property type="component" value="Unassembled WGS sequence"/>
</dbReference>
<evidence type="ECO:0000256" key="1">
    <source>
        <dbReference type="SAM" id="Phobius"/>
    </source>
</evidence>
<keyword evidence="1" id="KW-0472">Membrane</keyword>
<organism evidence="2 3">
    <name type="scientific">Vibrio spartinae</name>
    <dbReference type="NCBI Taxonomy" id="1918945"/>
    <lineage>
        <taxon>Bacteria</taxon>
        <taxon>Pseudomonadati</taxon>
        <taxon>Pseudomonadota</taxon>
        <taxon>Gammaproteobacteria</taxon>
        <taxon>Vibrionales</taxon>
        <taxon>Vibrionaceae</taxon>
        <taxon>Vibrio</taxon>
    </lineage>
</organism>
<proteinExistence type="predicted"/>
<protein>
    <submittedName>
        <fullName evidence="2">Uncharacterized protein</fullName>
    </submittedName>
</protein>
<feature type="transmembrane region" description="Helical" evidence="1">
    <location>
        <begin position="17"/>
        <end position="36"/>
    </location>
</feature>
<accession>A0A1N6M9T9</accession>
<sequence length="37" mass="3865">MSCCNKAPNGGTSDPKLLLKVTLGMLAVIVLLVFLFG</sequence>
<keyword evidence="1" id="KW-1133">Transmembrane helix</keyword>
<dbReference type="EMBL" id="FSSB01000028">
    <property type="protein sequence ID" value="SIO96163.1"/>
    <property type="molecule type" value="Genomic_DNA"/>
</dbReference>
<evidence type="ECO:0000313" key="3">
    <source>
        <dbReference type="Proteomes" id="UP000184774"/>
    </source>
</evidence>
<gene>
    <name evidence="2" type="ORF">VSP9026_03945</name>
</gene>